<organism evidence="1 2">
    <name type="scientific">Gordonia phage Bantam</name>
    <dbReference type="NCBI Taxonomy" id="1887641"/>
    <lineage>
        <taxon>Viruses</taxon>
        <taxon>Duplodnaviria</taxon>
        <taxon>Heunggongvirae</taxon>
        <taxon>Uroviricota</taxon>
        <taxon>Caudoviricetes</taxon>
        <taxon>Bantamvirus</taxon>
        <taxon>Bantamvirus bantam</taxon>
    </lineage>
</organism>
<proteinExistence type="predicted"/>
<dbReference type="GeneID" id="29080270"/>
<reference evidence="2" key="1">
    <citation type="submission" date="2016-07" db="EMBL/GenBank/DDBJ databases">
        <authorList>
            <person name="Florea S."/>
            <person name="Webb J.S."/>
            <person name="Jaromczyk J."/>
            <person name="Schardl C.L."/>
        </authorList>
    </citation>
    <scope>NUCLEOTIDE SEQUENCE [LARGE SCALE GENOMIC DNA]</scope>
</reference>
<dbReference type="KEGG" id="vg:29080270"/>
<dbReference type="RefSeq" id="YP_009287476.1">
    <property type="nucleotide sequence ID" value="NC_031074.1"/>
</dbReference>
<name>A0A1B3AY75_9CAUD</name>
<dbReference type="Proteomes" id="UP000202170">
    <property type="component" value="Segment"/>
</dbReference>
<keyword evidence="2" id="KW-1185">Reference proteome</keyword>
<evidence type="ECO:0000313" key="1">
    <source>
        <dbReference type="EMBL" id="AOE43697.1"/>
    </source>
</evidence>
<dbReference type="EMBL" id="KX557272">
    <property type="protein sequence ID" value="AOE43697.1"/>
    <property type="molecule type" value="Genomic_DNA"/>
</dbReference>
<accession>A0A1B3AY75</accession>
<sequence length="82" mass="9234">MIPTAATMYRLVEFDADSILLDFGTVDLFNEIQARRPGLDPSRIEFHSEGAYFRNGVLTTDLTKLDKGEQPAFVLIRAEISE</sequence>
<gene>
    <name evidence="1" type="primary">6</name>
    <name evidence="1" type="ORF">SEA_BANTAM_6</name>
</gene>
<protein>
    <submittedName>
        <fullName evidence="1">Uncharacterized protein</fullName>
    </submittedName>
</protein>
<evidence type="ECO:0000313" key="2">
    <source>
        <dbReference type="Proteomes" id="UP000202170"/>
    </source>
</evidence>